<accession>A0ABW3L1U0</accession>
<dbReference type="PIRSF" id="PIRSF016661">
    <property type="entry name" value="BioY"/>
    <property type="match status" value="1"/>
</dbReference>
<name>A0ABW3L1U0_9BACI</name>
<evidence type="ECO:0000313" key="5">
    <source>
        <dbReference type="Proteomes" id="UP001596990"/>
    </source>
</evidence>
<dbReference type="PANTHER" id="PTHR34295">
    <property type="entry name" value="BIOTIN TRANSPORTER BIOY"/>
    <property type="match status" value="1"/>
</dbReference>
<gene>
    <name evidence="4" type="ORF">ACFQ2J_12180</name>
</gene>
<evidence type="ECO:0000313" key="4">
    <source>
        <dbReference type="EMBL" id="MFD1019935.1"/>
    </source>
</evidence>
<proteinExistence type="inferred from homology"/>
<keyword evidence="3" id="KW-0812">Transmembrane</keyword>
<feature type="transmembrane region" description="Helical" evidence="3">
    <location>
        <begin position="151"/>
        <end position="178"/>
    </location>
</feature>
<dbReference type="InterPro" id="IPR003784">
    <property type="entry name" value="BioY"/>
</dbReference>
<protein>
    <recommendedName>
        <fullName evidence="2">Biotin transporter</fullName>
    </recommendedName>
</protein>
<dbReference type="Gene3D" id="1.10.1760.20">
    <property type="match status" value="1"/>
</dbReference>
<comment type="similarity">
    <text evidence="1 2">Belongs to the BioY family.</text>
</comment>
<comment type="subcellular location">
    <subcellularLocation>
        <location evidence="2">Cell membrane</location>
        <topology evidence="2">Multi-pass membrane protein</topology>
    </subcellularLocation>
</comment>
<reference evidence="5" key="1">
    <citation type="journal article" date="2019" name="Int. J. Syst. Evol. Microbiol.">
        <title>The Global Catalogue of Microorganisms (GCM) 10K type strain sequencing project: providing services to taxonomists for standard genome sequencing and annotation.</title>
        <authorList>
            <consortium name="The Broad Institute Genomics Platform"/>
            <consortium name="The Broad Institute Genome Sequencing Center for Infectious Disease"/>
            <person name="Wu L."/>
            <person name="Ma J."/>
        </authorList>
    </citation>
    <scope>NUCLEOTIDE SEQUENCE [LARGE SCALE GENOMIC DNA]</scope>
    <source>
        <strain evidence="5">CCUG 56607</strain>
    </source>
</reference>
<evidence type="ECO:0000256" key="3">
    <source>
        <dbReference type="SAM" id="Phobius"/>
    </source>
</evidence>
<evidence type="ECO:0000256" key="1">
    <source>
        <dbReference type="ARBA" id="ARBA00010692"/>
    </source>
</evidence>
<keyword evidence="2 3" id="KW-0472">Membrane</keyword>
<feature type="transmembrane region" description="Helical" evidence="3">
    <location>
        <begin position="61"/>
        <end position="80"/>
    </location>
</feature>
<feature type="transmembrane region" description="Helical" evidence="3">
    <location>
        <begin position="32"/>
        <end position="54"/>
    </location>
</feature>
<dbReference type="EMBL" id="JBHTKL010000005">
    <property type="protein sequence ID" value="MFD1019935.1"/>
    <property type="molecule type" value="Genomic_DNA"/>
</dbReference>
<keyword evidence="3" id="KW-1133">Transmembrane helix</keyword>
<feature type="transmembrane region" description="Helical" evidence="3">
    <location>
        <begin position="86"/>
        <end position="105"/>
    </location>
</feature>
<dbReference type="RefSeq" id="WP_386060655.1">
    <property type="nucleotide sequence ID" value="NZ_JBHTKL010000005.1"/>
</dbReference>
<sequence>MKKKMTAYDLTIGAMFVALMAIGANITAWAPFLSVGGVPLTLQTFIAILAGVVLGSRLGAFSLLVYMLLGLVGAPIFAQFGGGPSMIVAPTFGFIVSYIMLAYVAGKLVEMKRSLPMYITAALVGLAINYLVGTNWMYFAYQLWLDIPEQFSYGIVWGWMALFLVKDLVLAVVAGLFAHRLEKSVLHRTPLRKSQEAA</sequence>
<organism evidence="4 5">
    <name type="scientific">Thalassobacillus hwangdonensis</name>
    <dbReference type="NCBI Taxonomy" id="546108"/>
    <lineage>
        <taxon>Bacteria</taxon>
        <taxon>Bacillati</taxon>
        <taxon>Bacillota</taxon>
        <taxon>Bacilli</taxon>
        <taxon>Bacillales</taxon>
        <taxon>Bacillaceae</taxon>
        <taxon>Thalassobacillus</taxon>
    </lineage>
</organism>
<keyword evidence="2" id="KW-1003">Cell membrane</keyword>
<evidence type="ECO:0000256" key="2">
    <source>
        <dbReference type="PIRNR" id="PIRNR016661"/>
    </source>
</evidence>
<keyword evidence="5" id="KW-1185">Reference proteome</keyword>
<feature type="transmembrane region" description="Helical" evidence="3">
    <location>
        <begin position="117"/>
        <end position="139"/>
    </location>
</feature>
<feature type="transmembrane region" description="Helical" evidence="3">
    <location>
        <begin position="7"/>
        <end position="26"/>
    </location>
</feature>
<dbReference type="Pfam" id="PF02632">
    <property type="entry name" value="BioY"/>
    <property type="match status" value="1"/>
</dbReference>
<comment type="caution">
    <text evidence="4">The sequence shown here is derived from an EMBL/GenBank/DDBJ whole genome shotgun (WGS) entry which is preliminary data.</text>
</comment>
<keyword evidence="2" id="KW-0813">Transport</keyword>
<dbReference type="Proteomes" id="UP001596990">
    <property type="component" value="Unassembled WGS sequence"/>
</dbReference>
<dbReference type="PANTHER" id="PTHR34295:SF1">
    <property type="entry name" value="BIOTIN TRANSPORTER BIOY"/>
    <property type="match status" value="1"/>
</dbReference>